<dbReference type="EMBL" id="CAVMBE010000007">
    <property type="protein sequence ID" value="CAK3859678.1"/>
    <property type="molecule type" value="Genomic_DNA"/>
</dbReference>
<protein>
    <submittedName>
        <fullName evidence="2">Uncharacterized protein</fullName>
    </submittedName>
</protein>
<evidence type="ECO:0000313" key="2">
    <source>
        <dbReference type="EMBL" id="CAK3859678.1"/>
    </source>
</evidence>
<accession>A0AAI8YTM4</accession>
<feature type="compositionally biased region" description="Low complexity" evidence="1">
    <location>
        <begin position="272"/>
        <end position="285"/>
    </location>
</feature>
<feature type="compositionally biased region" description="Polar residues" evidence="1">
    <location>
        <begin position="299"/>
        <end position="311"/>
    </location>
</feature>
<keyword evidence="3" id="KW-1185">Reference proteome</keyword>
<reference evidence="2" key="1">
    <citation type="submission" date="2023-11" db="EMBL/GenBank/DDBJ databases">
        <authorList>
            <person name="Alioto T."/>
            <person name="Alioto T."/>
            <person name="Gomez Garrido J."/>
        </authorList>
    </citation>
    <scope>NUCLEOTIDE SEQUENCE</scope>
</reference>
<feature type="compositionally biased region" description="Acidic residues" evidence="1">
    <location>
        <begin position="191"/>
        <end position="201"/>
    </location>
</feature>
<feature type="region of interest" description="Disordered" evidence="1">
    <location>
        <begin position="191"/>
        <end position="311"/>
    </location>
</feature>
<sequence length="311" mass="35289">MASSTFINFKKPKARQGEYRPGRLHVGFRKRDWCPVWYEPVHEMQPDGEGGGVMIGPDEDGTVPLALFQVAIGPQQRREPMEGEVSWLPHFALPVEESSKIRDRERLQMQFLFDAWRYLNEDNMDKVDELEHELDNEYHRRWQSWFEEAKRWKEIKQKARRKRLSRRQEVAQQSFELLRQEDPSIQLEEIDLNGDTSDSEDSAYSSGEALFVKPSSAQSKRKAGASGRRPDGPKKSKGSGGNKKGKQPQTFTPPSSGALDSENTNRRLVPQSDTGLSGSASSSSGNPMLDDPIYWSSGLDGTQVNPNFDDD</sequence>
<evidence type="ECO:0000256" key="1">
    <source>
        <dbReference type="SAM" id="MobiDB-lite"/>
    </source>
</evidence>
<proteinExistence type="predicted"/>
<dbReference type="AlphaFoldDB" id="A0AAI8YTM4"/>
<evidence type="ECO:0000313" key="3">
    <source>
        <dbReference type="Proteomes" id="UP001296104"/>
    </source>
</evidence>
<organism evidence="2 3">
    <name type="scientific">Lecanosticta acicola</name>
    <dbReference type="NCBI Taxonomy" id="111012"/>
    <lineage>
        <taxon>Eukaryota</taxon>
        <taxon>Fungi</taxon>
        <taxon>Dikarya</taxon>
        <taxon>Ascomycota</taxon>
        <taxon>Pezizomycotina</taxon>
        <taxon>Dothideomycetes</taxon>
        <taxon>Dothideomycetidae</taxon>
        <taxon>Mycosphaerellales</taxon>
        <taxon>Mycosphaerellaceae</taxon>
        <taxon>Lecanosticta</taxon>
    </lineage>
</organism>
<dbReference type="Proteomes" id="UP001296104">
    <property type="component" value="Unassembled WGS sequence"/>
</dbReference>
<name>A0AAI8YTM4_9PEZI</name>
<comment type="caution">
    <text evidence="2">The sequence shown here is derived from an EMBL/GenBank/DDBJ whole genome shotgun (WGS) entry which is preliminary data.</text>
</comment>
<gene>
    <name evidence="2" type="ORF">LECACI_7A001798</name>
</gene>